<dbReference type="PROSITE" id="PS00216">
    <property type="entry name" value="SUGAR_TRANSPORT_1"/>
    <property type="match status" value="1"/>
</dbReference>
<reference evidence="8 9" key="1">
    <citation type="submission" date="2024-09" db="EMBL/GenBank/DDBJ databases">
        <authorList>
            <person name="Lee S.D."/>
        </authorList>
    </citation>
    <scope>NUCLEOTIDE SEQUENCE [LARGE SCALE GENOMIC DNA]</scope>
    <source>
        <strain evidence="8 9">N1-1</strain>
    </source>
</reference>
<protein>
    <submittedName>
        <fullName evidence="8">MFS transporter</fullName>
    </submittedName>
</protein>
<keyword evidence="3 6" id="KW-1133">Transmembrane helix</keyword>
<feature type="transmembrane region" description="Helical" evidence="6">
    <location>
        <begin position="126"/>
        <end position="148"/>
    </location>
</feature>
<feature type="transmembrane region" description="Helical" evidence="6">
    <location>
        <begin position="187"/>
        <end position="209"/>
    </location>
</feature>
<dbReference type="InterPro" id="IPR020846">
    <property type="entry name" value="MFS_dom"/>
</dbReference>
<dbReference type="Pfam" id="PF07690">
    <property type="entry name" value="MFS_1"/>
    <property type="match status" value="1"/>
</dbReference>
<keyword evidence="4 6" id="KW-0472">Membrane</keyword>
<dbReference type="InterPro" id="IPR011701">
    <property type="entry name" value="MFS"/>
</dbReference>
<feature type="transmembrane region" description="Helical" evidence="6">
    <location>
        <begin position="69"/>
        <end position="89"/>
    </location>
</feature>
<feature type="transmembrane region" description="Helical" evidence="6">
    <location>
        <begin position="291"/>
        <end position="313"/>
    </location>
</feature>
<feature type="transmembrane region" description="Helical" evidence="6">
    <location>
        <begin position="325"/>
        <end position="343"/>
    </location>
</feature>
<dbReference type="Gene3D" id="1.20.1720.10">
    <property type="entry name" value="Multidrug resistance protein D"/>
    <property type="match status" value="1"/>
</dbReference>
<feature type="transmembrane region" description="Helical" evidence="6">
    <location>
        <begin position="253"/>
        <end position="270"/>
    </location>
</feature>
<organism evidence="8 9">
    <name type="scientific">Streptacidiphilus alkalitolerans</name>
    <dbReference type="NCBI Taxonomy" id="3342712"/>
    <lineage>
        <taxon>Bacteria</taxon>
        <taxon>Bacillati</taxon>
        <taxon>Actinomycetota</taxon>
        <taxon>Actinomycetes</taxon>
        <taxon>Kitasatosporales</taxon>
        <taxon>Streptomycetaceae</taxon>
        <taxon>Streptacidiphilus</taxon>
    </lineage>
</organism>
<feature type="domain" description="Major facilitator superfamily (MFS) profile" evidence="7">
    <location>
        <begin position="35"/>
        <end position="479"/>
    </location>
</feature>
<dbReference type="Gene3D" id="1.20.1250.20">
    <property type="entry name" value="MFS general substrate transporter like domains"/>
    <property type="match status" value="1"/>
</dbReference>
<dbReference type="CDD" id="cd17321">
    <property type="entry name" value="MFS_MMR_MDR_like"/>
    <property type="match status" value="1"/>
</dbReference>
<feature type="transmembrane region" description="Helical" evidence="6">
    <location>
        <begin position="355"/>
        <end position="373"/>
    </location>
</feature>
<feature type="transmembrane region" description="Helical" evidence="6">
    <location>
        <begin position="160"/>
        <end position="181"/>
    </location>
</feature>
<keyword evidence="2 6" id="KW-0812">Transmembrane</keyword>
<accession>A0ABV6VCH3</accession>
<evidence type="ECO:0000256" key="4">
    <source>
        <dbReference type="ARBA" id="ARBA00023136"/>
    </source>
</evidence>
<evidence type="ECO:0000313" key="8">
    <source>
        <dbReference type="EMBL" id="MFC1411277.1"/>
    </source>
</evidence>
<feature type="transmembrane region" description="Helical" evidence="6">
    <location>
        <begin position="456"/>
        <end position="476"/>
    </location>
</feature>
<comment type="subcellular location">
    <subcellularLocation>
        <location evidence="1">Cell membrane</location>
        <topology evidence="1">Multi-pass membrane protein</topology>
    </subcellularLocation>
</comment>
<evidence type="ECO:0000313" key="9">
    <source>
        <dbReference type="Proteomes" id="UP001592582"/>
    </source>
</evidence>
<sequence length="490" mass="50917">MTATNPTAAAGAAAVAADAPSPAEDPAARRHALGVLALGSLGVFVVFLDTTIVNIAFRTISLSFHTTTGHLAWVLNAYSLVFAAMLIPAGRLADRYGRKRVFLTGLVGFALMSALCGLAPSEGVLVAGRALQAVFAALVVPTSLALILPEFPAARRHVAVGTWGAMGAAAAALGPTIGALLTEYASWRWIFLVNVPICAVVVVFGLRLLKESRDPGASGVPDPIGVLLVAAVPAMLSLGIIEGPDWGWSDPRVIGALVLAALLFPVFLWRTTAAARPVLDLALFKVRQFRLVNAATLLFATSFYGMLLSNVLFLQTEWHYSVLRSALASAPGPLLVTVVARPASRLAAAIGYRPVLLAGATSWALGAAGYALWVGSTPQWTTHWLPWMLLIGLGIGLTLPVQSGAAAQSLPPTRYAIGSAVNASFRQLGAVIGISVFVAVLGTPTPATALADFERVWWVFAAVGLAAGLVLLVPALRRTEPAAAPVVAAE</sequence>
<evidence type="ECO:0000256" key="2">
    <source>
        <dbReference type="ARBA" id="ARBA00022692"/>
    </source>
</evidence>
<feature type="transmembrane region" description="Helical" evidence="6">
    <location>
        <begin position="385"/>
        <end position="407"/>
    </location>
</feature>
<name>A0ABV6VCH3_9ACTN</name>
<dbReference type="RefSeq" id="WP_380510577.1">
    <property type="nucleotide sequence ID" value="NZ_JBHEZX010000007.1"/>
</dbReference>
<dbReference type="InterPro" id="IPR005829">
    <property type="entry name" value="Sugar_transporter_CS"/>
</dbReference>
<keyword evidence="9" id="KW-1185">Reference proteome</keyword>
<dbReference type="Proteomes" id="UP001592582">
    <property type="component" value="Unassembled WGS sequence"/>
</dbReference>
<keyword evidence="5" id="KW-0046">Antibiotic resistance</keyword>
<dbReference type="InterPro" id="IPR036259">
    <property type="entry name" value="MFS_trans_sf"/>
</dbReference>
<dbReference type="SUPFAM" id="SSF103473">
    <property type="entry name" value="MFS general substrate transporter"/>
    <property type="match status" value="1"/>
</dbReference>
<evidence type="ECO:0000256" key="3">
    <source>
        <dbReference type="ARBA" id="ARBA00022989"/>
    </source>
</evidence>
<proteinExistence type="predicted"/>
<evidence type="ECO:0000256" key="1">
    <source>
        <dbReference type="ARBA" id="ARBA00004651"/>
    </source>
</evidence>
<evidence type="ECO:0000256" key="5">
    <source>
        <dbReference type="ARBA" id="ARBA00023251"/>
    </source>
</evidence>
<feature type="transmembrane region" description="Helical" evidence="6">
    <location>
        <begin position="35"/>
        <end position="57"/>
    </location>
</feature>
<comment type="caution">
    <text evidence="8">The sequence shown here is derived from an EMBL/GenBank/DDBJ whole genome shotgun (WGS) entry which is preliminary data.</text>
</comment>
<feature type="transmembrane region" description="Helical" evidence="6">
    <location>
        <begin position="101"/>
        <end position="120"/>
    </location>
</feature>
<dbReference type="PANTHER" id="PTHR42718:SF48">
    <property type="entry name" value="CONSERVED TWO-DOMAIN MEMBRANE PROTEIN-RELATED"/>
    <property type="match status" value="1"/>
</dbReference>
<evidence type="ECO:0000256" key="6">
    <source>
        <dbReference type="SAM" id="Phobius"/>
    </source>
</evidence>
<dbReference type="EMBL" id="JBHEZX010000007">
    <property type="protein sequence ID" value="MFC1411277.1"/>
    <property type="molecule type" value="Genomic_DNA"/>
</dbReference>
<gene>
    <name evidence="8" type="ORF">ACEZDG_18600</name>
</gene>
<feature type="transmembrane region" description="Helical" evidence="6">
    <location>
        <begin position="221"/>
        <end position="241"/>
    </location>
</feature>
<evidence type="ECO:0000259" key="7">
    <source>
        <dbReference type="PROSITE" id="PS50850"/>
    </source>
</evidence>
<dbReference type="PROSITE" id="PS50850">
    <property type="entry name" value="MFS"/>
    <property type="match status" value="1"/>
</dbReference>
<feature type="transmembrane region" description="Helical" evidence="6">
    <location>
        <begin position="428"/>
        <end position="450"/>
    </location>
</feature>
<dbReference type="PANTHER" id="PTHR42718">
    <property type="entry name" value="MAJOR FACILITATOR SUPERFAMILY MULTIDRUG TRANSPORTER MFSC"/>
    <property type="match status" value="1"/>
</dbReference>